<keyword evidence="2" id="KW-1185">Reference proteome</keyword>
<protein>
    <submittedName>
        <fullName evidence="1">Two-component response regulator ARR9</fullName>
    </submittedName>
</protein>
<dbReference type="AlphaFoldDB" id="A0A834THI7"/>
<dbReference type="EMBL" id="JAAIUW010000008">
    <property type="protein sequence ID" value="KAF7821282.1"/>
    <property type="molecule type" value="Genomic_DNA"/>
</dbReference>
<dbReference type="OrthoDB" id="1819059at2759"/>
<name>A0A834THI7_9FABA</name>
<sequence>MFLNRRNDAILSFRLHSNDSGDSENDSDHSLFSKHIKFYRDGEFLNYELEINQDVEVSLIITDYCMPGMTGYDLLKKKIKVSF</sequence>
<accession>A0A834THI7</accession>
<dbReference type="InterPro" id="IPR011006">
    <property type="entry name" value="CheY-like_superfamily"/>
</dbReference>
<evidence type="ECO:0000313" key="1">
    <source>
        <dbReference type="EMBL" id="KAF7821282.1"/>
    </source>
</evidence>
<evidence type="ECO:0000313" key="2">
    <source>
        <dbReference type="Proteomes" id="UP000634136"/>
    </source>
</evidence>
<gene>
    <name evidence="1" type="ORF">G2W53_026737</name>
</gene>
<proteinExistence type="predicted"/>
<reference evidence="1" key="1">
    <citation type="submission" date="2020-09" db="EMBL/GenBank/DDBJ databases">
        <title>Genome-Enabled Discovery of Anthraquinone Biosynthesis in Senna tora.</title>
        <authorList>
            <person name="Kang S.-H."/>
            <person name="Pandey R.P."/>
            <person name="Lee C.-M."/>
            <person name="Sim J.-S."/>
            <person name="Jeong J.-T."/>
            <person name="Choi B.-S."/>
            <person name="Jung M."/>
            <person name="Ginzburg D."/>
            <person name="Zhao K."/>
            <person name="Won S.Y."/>
            <person name="Oh T.-J."/>
            <person name="Yu Y."/>
            <person name="Kim N.-H."/>
            <person name="Lee O.R."/>
            <person name="Lee T.-H."/>
            <person name="Bashyal P."/>
            <person name="Kim T.-S."/>
            <person name="Lee W.-H."/>
            <person name="Kawkins C."/>
            <person name="Kim C.-K."/>
            <person name="Kim J.S."/>
            <person name="Ahn B.O."/>
            <person name="Rhee S.Y."/>
            <person name="Sohng J.K."/>
        </authorList>
    </citation>
    <scope>NUCLEOTIDE SEQUENCE</scope>
    <source>
        <tissue evidence="1">Leaf</tissue>
    </source>
</reference>
<comment type="caution">
    <text evidence="1">The sequence shown here is derived from an EMBL/GenBank/DDBJ whole genome shotgun (WGS) entry which is preliminary data.</text>
</comment>
<organism evidence="1 2">
    <name type="scientific">Senna tora</name>
    <dbReference type="NCBI Taxonomy" id="362788"/>
    <lineage>
        <taxon>Eukaryota</taxon>
        <taxon>Viridiplantae</taxon>
        <taxon>Streptophyta</taxon>
        <taxon>Embryophyta</taxon>
        <taxon>Tracheophyta</taxon>
        <taxon>Spermatophyta</taxon>
        <taxon>Magnoliopsida</taxon>
        <taxon>eudicotyledons</taxon>
        <taxon>Gunneridae</taxon>
        <taxon>Pentapetalae</taxon>
        <taxon>rosids</taxon>
        <taxon>fabids</taxon>
        <taxon>Fabales</taxon>
        <taxon>Fabaceae</taxon>
        <taxon>Caesalpinioideae</taxon>
        <taxon>Cassia clade</taxon>
        <taxon>Senna</taxon>
    </lineage>
</organism>
<dbReference type="SUPFAM" id="SSF52172">
    <property type="entry name" value="CheY-like"/>
    <property type="match status" value="1"/>
</dbReference>
<dbReference type="Proteomes" id="UP000634136">
    <property type="component" value="Unassembled WGS sequence"/>
</dbReference>